<feature type="compositionally biased region" description="Polar residues" evidence="8">
    <location>
        <begin position="369"/>
        <end position="380"/>
    </location>
</feature>
<feature type="region of interest" description="Disordered" evidence="8">
    <location>
        <begin position="452"/>
        <end position="471"/>
    </location>
</feature>
<accession>A0A3M6VUW2</accession>
<dbReference type="InterPro" id="IPR036322">
    <property type="entry name" value="WD40_repeat_dom_sf"/>
</dbReference>
<feature type="compositionally biased region" description="Polar residues" evidence="8">
    <location>
        <begin position="21"/>
        <end position="37"/>
    </location>
</feature>
<evidence type="ECO:0000256" key="4">
    <source>
        <dbReference type="ARBA" id="ARBA00023015"/>
    </source>
</evidence>
<dbReference type="EMBL" id="QKXF01000101">
    <property type="protein sequence ID" value="RQM17160.1"/>
    <property type="molecule type" value="Genomic_DNA"/>
</dbReference>
<dbReference type="SUPFAM" id="SSF50978">
    <property type="entry name" value="WD40 repeat-like"/>
    <property type="match status" value="1"/>
</dbReference>
<protein>
    <recommendedName>
        <fullName evidence="9">Transcriptional repressor Tup1 N-terminal domain-containing protein</fullName>
    </recommendedName>
</protein>
<dbReference type="PRINTS" id="PR00320">
    <property type="entry name" value="GPROTEINBRPT"/>
</dbReference>
<keyword evidence="12" id="KW-1185">Reference proteome</keyword>
<name>A0A3M6VUW2_9STRA</name>
<feature type="coiled-coil region" evidence="7">
    <location>
        <begin position="56"/>
        <end position="118"/>
    </location>
</feature>
<evidence type="ECO:0000256" key="8">
    <source>
        <dbReference type="SAM" id="MobiDB-lite"/>
    </source>
</evidence>
<dbReference type="InterPro" id="IPR013890">
    <property type="entry name" value="Tscrpt_rep_Tup1_N"/>
</dbReference>
<dbReference type="PANTHER" id="PTHR37935">
    <property type="entry name" value="CHROMOSOME UNDETERMINED SCAFFOLD_14, WHOLE GENOME SHOTGUN SEQUENCE"/>
    <property type="match status" value="1"/>
</dbReference>
<feature type="repeat" description="WD" evidence="6">
    <location>
        <begin position="514"/>
        <end position="553"/>
    </location>
</feature>
<evidence type="ECO:0000256" key="7">
    <source>
        <dbReference type="SAM" id="Coils"/>
    </source>
</evidence>
<feature type="compositionally biased region" description="Polar residues" evidence="8">
    <location>
        <begin position="456"/>
        <end position="469"/>
    </location>
</feature>
<keyword evidence="4" id="KW-0805">Transcription regulation</keyword>
<dbReference type="Proteomes" id="UP000282087">
    <property type="component" value="Unassembled WGS sequence"/>
</dbReference>
<dbReference type="InterPro" id="IPR019775">
    <property type="entry name" value="WD40_repeat_CS"/>
</dbReference>
<dbReference type="EMBL" id="QLLG01000009">
    <property type="protein sequence ID" value="RMX69931.1"/>
    <property type="molecule type" value="Genomic_DNA"/>
</dbReference>
<dbReference type="VEuPathDB" id="FungiDB:DD237_002522"/>
<evidence type="ECO:0000313" key="11">
    <source>
        <dbReference type="EMBL" id="RQM17160.1"/>
    </source>
</evidence>
<dbReference type="InterPro" id="IPR015943">
    <property type="entry name" value="WD40/YVTN_repeat-like_dom_sf"/>
</dbReference>
<feature type="compositionally biased region" description="Low complexity" evidence="8">
    <location>
        <begin position="234"/>
        <end position="247"/>
    </location>
</feature>
<feature type="compositionally biased region" description="Low complexity" evidence="8">
    <location>
        <begin position="298"/>
        <end position="308"/>
    </location>
</feature>
<evidence type="ECO:0000259" key="9">
    <source>
        <dbReference type="Pfam" id="PF08581"/>
    </source>
</evidence>
<evidence type="ECO:0000256" key="5">
    <source>
        <dbReference type="ARBA" id="ARBA00023163"/>
    </source>
</evidence>
<dbReference type="Gene3D" id="2.130.10.10">
    <property type="entry name" value="YVTN repeat-like/Quinoprotein amine dehydrogenase"/>
    <property type="match status" value="1"/>
</dbReference>
<evidence type="ECO:0000256" key="3">
    <source>
        <dbReference type="ARBA" id="ARBA00022737"/>
    </source>
</evidence>
<comment type="caution">
    <text evidence="10">The sequence shown here is derived from an EMBL/GenBank/DDBJ whole genome shotgun (WGS) entry which is preliminary data.</text>
</comment>
<dbReference type="PROSITE" id="PS00678">
    <property type="entry name" value="WD_REPEATS_1"/>
    <property type="match status" value="3"/>
</dbReference>
<organism evidence="10 12">
    <name type="scientific">Peronospora effusa</name>
    <dbReference type="NCBI Taxonomy" id="542832"/>
    <lineage>
        <taxon>Eukaryota</taxon>
        <taxon>Sar</taxon>
        <taxon>Stramenopiles</taxon>
        <taxon>Oomycota</taxon>
        <taxon>Peronosporomycetes</taxon>
        <taxon>Peronosporales</taxon>
        <taxon>Peronosporaceae</taxon>
        <taxon>Peronospora</taxon>
    </lineage>
</organism>
<evidence type="ECO:0000313" key="10">
    <source>
        <dbReference type="EMBL" id="RMX69931.1"/>
    </source>
</evidence>
<feature type="compositionally biased region" description="Polar residues" evidence="8">
    <location>
        <begin position="183"/>
        <end position="193"/>
    </location>
</feature>
<evidence type="ECO:0000313" key="12">
    <source>
        <dbReference type="Proteomes" id="UP000282087"/>
    </source>
</evidence>
<dbReference type="InterPro" id="IPR001680">
    <property type="entry name" value="WD40_rpt"/>
</dbReference>
<dbReference type="CDD" id="cd00200">
    <property type="entry name" value="WD40"/>
    <property type="match status" value="1"/>
</dbReference>
<dbReference type="InterPro" id="IPR020472">
    <property type="entry name" value="WD40_PAC1"/>
</dbReference>
<feature type="compositionally biased region" description="Polar residues" evidence="8">
    <location>
        <begin position="275"/>
        <end position="287"/>
    </location>
</feature>
<evidence type="ECO:0000256" key="6">
    <source>
        <dbReference type="PROSITE-ProRule" id="PRU00221"/>
    </source>
</evidence>
<keyword evidence="3" id="KW-0677">Repeat</keyword>
<dbReference type="PROSITE" id="PS50294">
    <property type="entry name" value="WD_REPEATS_REGION"/>
    <property type="match status" value="5"/>
</dbReference>
<feature type="repeat" description="WD" evidence="6">
    <location>
        <begin position="472"/>
        <end position="513"/>
    </location>
</feature>
<dbReference type="PROSITE" id="PS50082">
    <property type="entry name" value="WD_REPEATS_2"/>
    <property type="match status" value="6"/>
</dbReference>
<feature type="region of interest" description="Disordered" evidence="8">
    <location>
        <begin position="125"/>
        <end position="380"/>
    </location>
</feature>
<dbReference type="Pfam" id="PF00400">
    <property type="entry name" value="WD40"/>
    <property type="match status" value="7"/>
</dbReference>
<dbReference type="SMART" id="SM00320">
    <property type="entry name" value="WD40"/>
    <property type="match status" value="7"/>
</dbReference>
<evidence type="ECO:0000313" key="13">
    <source>
        <dbReference type="Proteomes" id="UP000286097"/>
    </source>
</evidence>
<keyword evidence="1" id="KW-0678">Repressor</keyword>
<dbReference type="STRING" id="542832.A0A3M6VUW2"/>
<feature type="compositionally biased region" description="Low complexity" evidence="8">
    <location>
        <begin position="155"/>
        <end position="182"/>
    </location>
</feature>
<feature type="compositionally biased region" description="Low complexity" evidence="8">
    <location>
        <begin position="322"/>
        <end position="346"/>
    </location>
</feature>
<evidence type="ECO:0000256" key="1">
    <source>
        <dbReference type="ARBA" id="ARBA00022491"/>
    </source>
</evidence>
<proteinExistence type="predicted"/>
<keyword evidence="7" id="KW-0175">Coiled coil</keyword>
<feature type="region of interest" description="Disordered" evidence="8">
    <location>
        <begin position="1"/>
        <end position="49"/>
    </location>
</feature>
<evidence type="ECO:0000256" key="2">
    <source>
        <dbReference type="ARBA" id="ARBA00022574"/>
    </source>
</evidence>
<feature type="repeat" description="WD" evidence="6">
    <location>
        <begin position="689"/>
        <end position="730"/>
    </location>
</feature>
<reference evidence="12 13" key="1">
    <citation type="submission" date="2018-06" db="EMBL/GenBank/DDBJ databases">
        <title>Comparative genomics of downy mildews reveals potential adaptations to biotrophy.</title>
        <authorList>
            <person name="Fletcher K."/>
            <person name="Klosterman S.J."/>
            <person name="Derevnina L."/>
            <person name="Martin F."/>
            <person name="Koike S."/>
            <person name="Reyes Chin-Wo S."/>
            <person name="Mou B."/>
            <person name="Michelmore R."/>
        </authorList>
    </citation>
    <scope>NUCLEOTIDE SEQUENCE [LARGE SCALE GENOMIC DNA]</scope>
    <source>
        <strain evidence="11 13">R13</strain>
        <strain evidence="10 12">R14</strain>
    </source>
</reference>
<dbReference type="Proteomes" id="UP000286097">
    <property type="component" value="Unassembled WGS sequence"/>
</dbReference>
<feature type="repeat" description="WD" evidence="6">
    <location>
        <begin position="558"/>
        <end position="599"/>
    </location>
</feature>
<feature type="repeat" description="WD" evidence="6">
    <location>
        <begin position="647"/>
        <end position="688"/>
    </location>
</feature>
<feature type="domain" description="Transcriptional repressor Tup1 N-terminal" evidence="9">
    <location>
        <begin position="51"/>
        <end position="125"/>
    </location>
</feature>
<dbReference type="AlphaFoldDB" id="A0A3M6VUW2"/>
<feature type="compositionally biased region" description="Pro residues" evidence="8">
    <location>
        <begin position="215"/>
        <end position="233"/>
    </location>
</feature>
<feature type="repeat" description="WD" evidence="6">
    <location>
        <begin position="600"/>
        <end position="633"/>
    </location>
</feature>
<dbReference type="PANTHER" id="PTHR37935:SF1">
    <property type="entry name" value="CHROMOSOME UNDETERMINED SCAFFOLD_14, WHOLE GENOME SHOTGUN SEQUENCE"/>
    <property type="match status" value="1"/>
</dbReference>
<sequence length="1111" mass="120704">MYTSSAPGPTRGRGGNPNAVPPQQSQTQQLRGPSSGNPGAPPQLATAATSRVGEMLDQVKAEYEAAIQQLNMAKMEQLEVERKIQSQVVEMDQIQQSLKALEANHRRIRQQYEEDMLRMRRQLETGQVSQQQQVVSQQSVATKLPSKRSRAPPTSSSMQEDSSSLMSNLVAAATSSGRAGAAINQQQRGNGSSPVRVVPVQPASRSLQQLGQQPPQLPPPPQQGGNHNPPPQLSPLATSNTNTTPSSRRMPSINSEASGKDRAANSPPAHKKSKLNGSDSSIPSLNANGKGAMPLVNSAGSSASTSGGMLPQVSKMNREQGSASANSSPSPANVNQSQNAASSTTKTESESAESRGTTSSAMTLSAASGNNTTQKSSNTKASRLNWSCVYSSKTSMSYQESERPAAEMHQSMDHQSVVCCVRFSSDGTMMASGCHKTAQVFDVKTGDRKFLVSRPAGSNGQTPTSQANAPANEADDAYVRAVCFSPDCTKLVAGMPQNTIRVWDIASNEEGPAMTGHESEIYSLDYVNDLIVSGSGDRKVRLWDARNGQCKKIFGNETGGPSDGVTSVALSPDGRLLAAASLDKVVRIWDTETAQLLDRLEGHSDSVYSIAFSPDGKNVISGSLDRNIMLWDVCAQGRTTTRPRMLFQGHKDFVLSVAYTPDGRWLMSGSKDRSVVFWDPRSSRSVLTLTGYRNSVISVASSPASPYFATGSGDCFAVIWKYHRSKALSLMLQSAFACSSRRLPILSNWQTLSICRRHYSSNTPPHFTVDQSVPNMSEPEMVRRLMRSQRVWWWMGSVILGGVGLMAFGPELKLGMSKHTAEVASRSLQDETLRGNTRELASQIVQTVLNDPKVLHQASGFLQRLVAMESTREALRTLVIYTLNDPMTRLQVADLTKHTMAALLRDPKTLRQTVDLLRSTVVDPQAKEALLLLLEQIMRDDQMRAHLTQLLAHTFLQDAVKQNVGKTLSDSVHDVLSRKDVQNHVKEFVSGVVQDQTVQAQGGEAIWGTFIYALTPSWLSWIWENPNELANDGASIALATEAAKVIVAATAAENELEKEMKNDEDAKVFTSNEKEPFKEHIGASKTVDDKYEEGVDETHVHLRRVLDGGIK</sequence>
<dbReference type="Gene3D" id="1.20.5.340">
    <property type="match status" value="1"/>
</dbReference>
<dbReference type="Pfam" id="PF08581">
    <property type="entry name" value="Tup_N"/>
    <property type="match status" value="1"/>
</dbReference>
<keyword evidence="5" id="KW-0804">Transcription</keyword>
<gene>
    <name evidence="11" type="ORF">DD237_002522</name>
    <name evidence="10" type="ORF">DD238_001869</name>
</gene>
<feature type="compositionally biased region" description="Low complexity" evidence="8">
    <location>
        <begin position="127"/>
        <end position="140"/>
    </location>
</feature>
<keyword evidence="2 6" id="KW-0853">WD repeat</keyword>
<feature type="compositionally biased region" description="Low complexity" evidence="8">
    <location>
        <begin position="357"/>
        <end position="368"/>
    </location>
</feature>